<evidence type="ECO:0000256" key="20">
    <source>
        <dbReference type="SAM" id="Phobius"/>
    </source>
</evidence>
<evidence type="ECO:0000256" key="8">
    <source>
        <dbReference type="ARBA" id="ARBA00023136"/>
    </source>
</evidence>
<dbReference type="InterPro" id="IPR050749">
    <property type="entry name" value="Glycosyl_Hydrolase_47"/>
</dbReference>
<dbReference type="Gene3D" id="1.50.10.10">
    <property type="match status" value="1"/>
</dbReference>
<dbReference type="PRINTS" id="PR00747">
    <property type="entry name" value="GLYHDRLASE47"/>
</dbReference>
<evidence type="ECO:0000256" key="17">
    <source>
        <dbReference type="PIRSR" id="PIRSR601382-3"/>
    </source>
</evidence>
<protein>
    <recommendedName>
        <fullName evidence="18">alpha-1,2-Mannosidase</fullName>
        <ecNumber evidence="18">3.2.1.-</ecNumber>
    </recommendedName>
</protein>
<keyword evidence="7" id="KW-0735">Signal-anchor</keyword>
<evidence type="ECO:0000256" key="12">
    <source>
        <dbReference type="ARBA" id="ARBA00048605"/>
    </source>
</evidence>
<comment type="pathway">
    <text evidence="2">Protein modification; protein glycosylation.</text>
</comment>
<dbReference type="PANTHER" id="PTHR11742">
    <property type="entry name" value="MANNOSYL-OLIGOSACCHARIDE ALPHA-1,2-MANNOSIDASE-RELATED"/>
    <property type="match status" value="1"/>
</dbReference>
<comment type="caution">
    <text evidence="21">The sequence shown here is derived from an EMBL/GenBank/DDBJ whole genome shotgun (WGS) entry which is preliminary data.</text>
</comment>
<dbReference type="EC" id="3.2.1.-" evidence="18"/>
<evidence type="ECO:0000256" key="2">
    <source>
        <dbReference type="ARBA" id="ARBA00004922"/>
    </source>
</evidence>
<keyword evidence="16" id="KW-0479">Metal-binding</keyword>
<evidence type="ECO:0000256" key="1">
    <source>
        <dbReference type="ARBA" id="ARBA00001913"/>
    </source>
</evidence>
<keyword evidence="4 20" id="KW-0812">Transmembrane</keyword>
<evidence type="ECO:0000256" key="19">
    <source>
        <dbReference type="SAM" id="MobiDB-lite"/>
    </source>
</evidence>
<evidence type="ECO:0000256" key="18">
    <source>
        <dbReference type="RuleBase" id="RU361193"/>
    </source>
</evidence>
<evidence type="ECO:0000256" key="5">
    <source>
        <dbReference type="ARBA" id="ARBA00022801"/>
    </source>
</evidence>
<evidence type="ECO:0000256" key="15">
    <source>
        <dbReference type="PIRSR" id="PIRSR601382-1"/>
    </source>
</evidence>
<feature type="disulfide bond" evidence="17">
    <location>
        <begin position="446"/>
        <end position="478"/>
    </location>
</feature>
<evidence type="ECO:0000256" key="10">
    <source>
        <dbReference type="ARBA" id="ARBA00023295"/>
    </source>
</evidence>
<feature type="active site" description="Proton donor" evidence="15">
    <location>
        <position position="250"/>
    </location>
</feature>
<keyword evidence="22" id="KW-1185">Reference proteome</keyword>
<feature type="region of interest" description="Disordered" evidence="19">
    <location>
        <begin position="126"/>
        <end position="161"/>
    </location>
</feature>
<dbReference type="InterPro" id="IPR001382">
    <property type="entry name" value="Glyco_hydro_47"/>
</dbReference>
<evidence type="ECO:0000256" key="3">
    <source>
        <dbReference type="ARBA" id="ARBA00007658"/>
    </source>
</evidence>
<sequence length="623" mass="70438">MPFAPLLPYTATPNRKSVSPNSFRLTERFALLVAASAFITLCFGAIFFLPDSSKLLGGVFSHSSSMDTYSRTDLESVSSINWNGNDQEKLTVIPEDHKDVLKEATDALQRLPNEIRQYITVSEKETRVHEYPGKGGTDSDLPHIDYQRPPGTTGREPSDPDVAEKRAKIKQMMKFAWESYRRYAWGTSELQPVSKQGHSSNLFGSLQGATIVDALDTLYIMDMYEEFESATEWVETYLDFNVNAEVSVFEVNIRFVGGLLSAYYLSGKEVFRRKAVELGQRLLPAFKTPSGIPWGLLNLKSGVGRNWPWASGGSSILAEYGTLHLEFIHLSKLSGNPVFGEKVMNIRKVLNRLKKPQGLYPNYLNPNSAQWGQHHVSVGGLGDSFYEYLLKAWLMSDKADEEAKKLYFDALQAIEANLIRKSRGGLTYIAEWKGGLLEHKMGHLTCFAGGMLALGADGAPSDQTGHQMELAAEIARTCHESYIRTNLKLGPEAFRFDGGVEAIATRQNEKYFILRPEVIETYMYLWRLTHDPKYRQWGWEVVQAVEQHCKVDQGYSGVRDVYASQPSHDNVQQSFFMAETLKYLYLLFSEDDHLPLEHWVFNTEAHPLPVIRREHTGKPHPLL</sequence>
<dbReference type="GO" id="GO:0005975">
    <property type="term" value="P:carbohydrate metabolic process"/>
    <property type="evidence" value="ECO:0007669"/>
    <property type="project" value="InterPro"/>
</dbReference>
<keyword evidence="20" id="KW-1133">Transmembrane helix</keyword>
<keyword evidence="6 16" id="KW-0106">Calcium</keyword>
<reference evidence="21" key="1">
    <citation type="submission" date="2021-01" db="EMBL/GenBank/DDBJ databases">
        <authorList>
            <person name="Zahm M."/>
            <person name="Roques C."/>
            <person name="Cabau C."/>
            <person name="Klopp C."/>
            <person name="Donnadieu C."/>
            <person name="Jouanno E."/>
            <person name="Lampietro C."/>
            <person name="Louis A."/>
            <person name="Herpin A."/>
            <person name="Echchiki A."/>
            <person name="Berthelot C."/>
            <person name="Parey E."/>
            <person name="Roest-Crollius H."/>
            <person name="Braasch I."/>
            <person name="Postlethwait J."/>
            <person name="Bobe J."/>
            <person name="Montfort J."/>
            <person name="Bouchez O."/>
            <person name="Begum T."/>
            <person name="Mejri S."/>
            <person name="Adams A."/>
            <person name="Chen W.-J."/>
            <person name="Guiguen Y."/>
        </authorList>
    </citation>
    <scope>NUCLEOTIDE SEQUENCE</scope>
    <source>
        <tissue evidence="21">Blood</tissue>
    </source>
</reference>
<dbReference type="PANTHER" id="PTHR11742:SF31">
    <property type="entry name" value="MANNOSYL-OLIGOSACCHARIDE 1,2-ALPHA-MANNOSIDASE IA"/>
    <property type="match status" value="1"/>
</dbReference>
<evidence type="ECO:0000256" key="9">
    <source>
        <dbReference type="ARBA" id="ARBA00023157"/>
    </source>
</evidence>
<dbReference type="SUPFAM" id="SSF48225">
    <property type="entry name" value="Seven-hairpin glycosidases"/>
    <property type="match status" value="1"/>
</dbReference>
<feature type="active site" evidence="15">
    <location>
        <position position="517"/>
    </location>
</feature>
<dbReference type="EMBL" id="JAERUA010000009">
    <property type="protein sequence ID" value="KAI1895713.1"/>
    <property type="molecule type" value="Genomic_DNA"/>
</dbReference>
<comment type="catalytic activity">
    <reaction evidence="11">
        <text>N(4)-(alpha-D-Man-(1-&gt;2)-alpha-D-Man-(1-&gt;2)-alpha-D-Man-(1-&gt;3)-[alpha-D-Man-(1-&gt;3)-[alpha-D-Man-(1-&gt;2)-alpha-D-Man-(1-&gt;6)]-alpha-D-Man-(1-&gt;6)]-beta-D-Man-(1-&gt;4)-beta-D-GlcNAc-(1-&gt;4)-beta-D-GlcNAc)-L-asparaginyl-[protein] (N-glucan mannose isomer 8A1,2,3B1,3) + 3 H2O = N(4)-(alpha-D-Man-(1-&gt;3)-[alpha-D-Man-(1-&gt;3)-[alpha-D-Man-(1-&gt;6)]-alpha-D-Man-(1-&gt;6)]-beta-D-Man-(1-&gt;4)-beta-D-GlcNAc-(1-&gt;4)-beta-D-GlcNAc)-L-asparaginyl-[protein] (N-glucan mannose isomer 5A1,2) + 3 beta-D-mannose</text>
        <dbReference type="Rhea" id="RHEA:56028"/>
        <dbReference type="Rhea" id="RHEA-COMP:14358"/>
        <dbReference type="Rhea" id="RHEA-COMP:14367"/>
        <dbReference type="ChEBI" id="CHEBI:15377"/>
        <dbReference type="ChEBI" id="CHEBI:28563"/>
        <dbReference type="ChEBI" id="CHEBI:59087"/>
        <dbReference type="ChEBI" id="CHEBI:60628"/>
        <dbReference type="EC" id="3.2.1.113"/>
    </reaction>
</comment>
<evidence type="ECO:0000256" key="13">
    <source>
        <dbReference type="ARBA" id="ARBA00054774"/>
    </source>
</evidence>
<dbReference type="Pfam" id="PF01532">
    <property type="entry name" value="Glyco_hydro_47"/>
    <property type="match status" value="1"/>
</dbReference>
<dbReference type="InterPro" id="IPR012341">
    <property type="entry name" value="6hp_glycosidase-like_sf"/>
</dbReference>
<gene>
    <name evidence="21" type="ORF">AGOR_G00109080</name>
</gene>
<evidence type="ECO:0000256" key="4">
    <source>
        <dbReference type="ARBA" id="ARBA00022692"/>
    </source>
</evidence>
<feature type="binding site" evidence="16">
    <location>
        <position position="603"/>
    </location>
    <ligand>
        <name>Ca(2+)</name>
        <dbReference type="ChEBI" id="CHEBI:29108"/>
    </ligand>
</feature>
<evidence type="ECO:0000256" key="6">
    <source>
        <dbReference type="ARBA" id="ARBA00022837"/>
    </source>
</evidence>
<organism evidence="21 22">
    <name type="scientific">Albula goreensis</name>
    <dbReference type="NCBI Taxonomy" id="1534307"/>
    <lineage>
        <taxon>Eukaryota</taxon>
        <taxon>Metazoa</taxon>
        <taxon>Chordata</taxon>
        <taxon>Craniata</taxon>
        <taxon>Vertebrata</taxon>
        <taxon>Euteleostomi</taxon>
        <taxon>Actinopterygii</taxon>
        <taxon>Neopterygii</taxon>
        <taxon>Teleostei</taxon>
        <taxon>Albuliformes</taxon>
        <taxon>Albulidae</taxon>
        <taxon>Albula</taxon>
    </lineage>
</organism>
<evidence type="ECO:0000256" key="14">
    <source>
        <dbReference type="ARBA" id="ARBA00060399"/>
    </source>
</evidence>
<evidence type="ECO:0000313" key="22">
    <source>
        <dbReference type="Proteomes" id="UP000829720"/>
    </source>
</evidence>
<keyword evidence="5 18" id="KW-0378">Hydrolase</keyword>
<dbReference type="GO" id="GO:0004571">
    <property type="term" value="F:mannosyl-oligosaccharide 1,2-alpha-mannosidase activity"/>
    <property type="evidence" value="ECO:0007669"/>
    <property type="project" value="UniProtKB-EC"/>
</dbReference>
<dbReference type="GO" id="GO:0070062">
    <property type="term" value="C:extracellular exosome"/>
    <property type="evidence" value="ECO:0007669"/>
    <property type="project" value="TreeGrafter"/>
</dbReference>
<dbReference type="OrthoDB" id="8118055at2759"/>
<comment type="similarity">
    <text evidence="3 18">Belongs to the glycosyl hydrolase 47 family.</text>
</comment>
<evidence type="ECO:0000313" key="21">
    <source>
        <dbReference type="EMBL" id="KAI1895713.1"/>
    </source>
</evidence>
<feature type="active site" description="Proton donor" evidence="15">
    <location>
        <position position="492"/>
    </location>
</feature>
<keyword evidence="9 17" id="KW-1015">Disulfide bond</keyword>
<dbReference type="Proteomes" id="UP000829720">
    <property type="component" value="Unassembled WGS sequence"/>
</dbReference>
<accession>A0A8T3DER0</accession>
<dbReference type="GO" id="GO:0005509">
    <property type="term" value="F:calcium ion binding"/>
    <property type="evidence" value="ECO:0007669"/>
    <property type="project" value="InterPro"/>
</dbReference>
<keyword evidence="10 18" id="KW-0326">Glycosidase</keyword>
<comment type="catalytic activity">
    <reaction evidence="12">
        <text>N(4)-(alpha-D-Man-(1-&gt;2)-alpha-D-Man-(1-&gt;2)-alpha-D-Man-(1-&gt;3)-[alpha-D-Man-(1-&gt;2)-alpha-D-Man-(1-&gt;3)-[alpha-D-Man-(1-&gt;2)-alpha-D-Man-(1-&gt;6)]-alpha-D-Man-(1-&gt;6)]-beta-D-Man-(1-&gt;4)-beta-D-GlcNAc-(1-&gt;4)-beta-D-GlcNAc)-L-asparaginyl-[protein] (N-glucan mannose isomer 9A1,2,3B1,2,3) + 4 H2O = N(4)-(alpha-D-Man-(1-&gt;3)-[alpha-D-Man-(1-&gt;3)-[alpha-D-Man-(1-&gt;6)]-alpha-D-Man-(1-&gt;6)]-beta-D-Man-(1-&gt;4)-beta-D-GlcNAc-(1-&gt;4)-beta-D-GlcNAc)-L-asparaginyl-[protein] (N-glucan mannose isomer 5A1,2) + 4 beta-D-mannose</text>
        <dbReference type="Rhea" id="RHEA:56008"/>
        <dbReference type="Rhea" id="RHEA-COMP:14356"/>
        <dbReference type="Rhea" id="RHEA-COMP:14367"/>
        <dbReference type="ChEBI" id="CHEBI:15377"/>
        <dbReference type="ChEBI" id="CHEBI:28563"/>
        <dbReference type="ChEBI" id="CHEBI:59087"/>
        <dbReference type="ChEBI" id="CHEBI:139493"/>
        <dbReference type="EC" id="3.2.1.113"/>
    </reaction>
</comment>
<evidence type="ECO:0000256" key="7">
    <source>
        <dbReference type="ARBA" id="ARBA00022968"/>
    </source>
</evidence>
<evidence type="ECO:0000256" key="16">
    <source>
        <dbReference type="PIRSR" id="PIRSR601382-2"/>
    </source>
</evidence>
<name>A0A8T3DER0_9TELE</name>
<dbReference type="GO" id="GO:0000139">
    <property type="term" value="C:Golgi membrane"/>
    <property type="evidence" value="ECO:0007669"/>
    <property type="project" value="TreeGrafter"/>
</dbReference>
<dbReference type="GO" id="GO:0005783">
    <property type="term" value="C:endoplasmic reticulum"/>
    <property type="evidence" value="ECO:0007669"/>
    <property type="project" value="TreeGrafter"/>
</dbReference>
<comment type="function">
    <text evidence="13">Involved in the maturation of Asn-linked oligosaccharides. Progressively trim alpha-1,2-linked mannose residues from Man(9)GlcNAc(2) to produce Man(5)GlcNAc(2).</text>
</comment>
<dbReference type="FunFam" id="1.50.10.10:FF:000002">
    <property type="entry name" value="alpha-1,2-Mannosidase"/>
    <property type="match status" value="1"/>
</dbReference>
<dbReference type="InterPro" id="IPR036026">
    <property type="entry name" value="Seven-hairpin_glycosidases"/>
</dbReference>
<feature type="transmembrane region" description="Helical" evidence="20">
    <location>
        <begin position="29"/>
        <end position="49"/>
    </location>
</feature>
<comment type="subcellular location">
    <subcellularLocation>
        <location evidence="14">Endomembrane system</location>
        <topology evidence="14">Single-pass type II membrane protein</topology>
    </subcellularLocation>
</comment>
<evidence type="ECO:0000256" key="11">
    <source>
        <dbReference type="ARBA" id="ARBA00047669"/>
    </source>
</evidence>
<dbReference type="AlphaFoldDB" id="A0A8T3DER0"/>
<proteinExistence type="inferred from homology"/>
<comment type="cofactor">
    <cofactor evidence="1 16">
        <name>Ca(2+)</name>
        <dbReference type="ChEBI" id="CHEBI:29108"/>
    </cofactor>
</comment>
<keyword evidence="8 20" id="KW-0472">Membrane</keyword>
<feature type="active site" evidence="15">
    <location>
        <position position="383"/>
    </location>
</feature>